<gene>
    <name evidence="1" type="ORF">DI556_17910</name>
</gene>
<dbReference type="Proteomes" id="UP000249185">
    <property type="component" value="Unassembled WGS sequence"/>
</dbReference>
<reference evidence="1 2" key="1">
    <citation type="submission" date="2017-08" db="EMBL/GenBank/DDBJ databases">
        <title>Infants hospitalized years apart are colonized by the same room-sourced microbial strains.</title>
        <authorList>
            <person name="Brooks B."/>
            <person name="Olm M.R."/>
            <person name="Firek B.A."/>
            <person name="Baker R."/>
            <person name="Thomas B.C."/>
            <person name="Morowitz M.J."/>
            <person name="Banfield J.F."/>
        </authorList>
    </citation>
    <scope>NUCLEOTIDE SEQUENCE [LARGE SCALE GENOMIC DNA]</scope>
    <source>
        <strain evidence="1">S2_005_002_R2_34</strain>
    </source>
</reference>
<evidence type="ECO:0008006" key="3">
    <source>
        <dbReference type="Google" id="ProtNLM"/>
    </source>
</evidence>
<evidence type="ECO:0000313" key="1">
    <source>
        <dbReference type="EMBL" id="PZQ47342.1"/>
    </source>
</evidence>
<protein>
    <recommendedName>
        <fullName evidence="3">DUF1127 domain-containing protein</fullName>
    </recommendedName>
</protein>
<dbReference type="EMBL" id="QFPW01000017">
    <property type="protein sequence ID" value="PZQ47342.1"/>
    <property type="molecule type" value="Genomic_DNA"/>
</dbReference>
<proteinExistence type="predicted"/>
<dbReference type="AlphaFoldDB" id="A0A2W5N1K7"/>
<evidence type="ECO:0000313" key="2">
    <source>
        <dbReference type="Proteomes" id="UP000249185"/>
    </source>
</evidence>
<comment type="caution">
    <text evidence="1">The sequence shown here is derived from an EMBL/GenBank/DDBJ whole genome shotgun (WGS) entry which is preliminary data.</text>
</comment>
<name>A0A2W5N1K7_RHOSU</name>
<organism evidence="1 2">
    <name type="scientific">Rhodovulum sulfidophilum</name>
    <name type="common">Rhodobacter sulfidophilus</name>
    <dbReference type="NCBI Taxonomy" id="35806"/>
    <lineage>
        <taxon>Bacteria</taxon>
        <taxon>Pseudomonadati</taxon>
        <taxon>Pseudomonadota</taxon>
        <taxon>Alphaproteobacteria</taxon>
        <taxon>Rhodobacterales</taxon>
        <taxon>Paracoccaceae</taxon>
        <taxon>Rhodovulum</taxon>
    </lineage>
</organism>
<sequence>MINENETRSRPALALPRLRAAARRVAELLADSSQSMRCAREAERLQRMSDVELYRLGVRRQDIVRHAFAGHVGH</sequence>
<accession>A0A2W5N1K7</accession>